<evidence type="ECO:0000313" key="2">
    <source>
        <dbReference type="EMBL" id="TPG13141.1"/>
    </source>
</evidence>
<name>A0A502CN78_9SPHN</name>
<gene>
    <name evidence="2" type="ORF">EAH84_06980</name>
</gene>
<dbReference type="PROSITE" id="PS50830">
    <property type="entry name" value="TNASE_3"/>
    <property type="match status" value="1"/>
</dbReference>
<dbReference type="AlphaFoldDB" id="A0A502CN78"/>
<dbReference type="SMART" id="SM00318">
    <property type="entry name" value="SNc"/>
    <property type="match status" value="1"/>
</dbReference>
<accession>A0A502CN78</accession>
<feature type="domain" description="TNase-like" evidence="1">
    <location>
        <begin position="79"/>
        <end position="176"/>
    </location>
</feature>
<keyword evidence="3" id="KW-1185">Reference proteome</keyword>
<dbReference type="OrthoDB" id="7469880at2"/>
<comment type="caution">
    <text evidence="2">The sequence shown here is derived from an EMBL/GenBank/DDBJ whole genome shotgun (WGS) entry which is preliminary data.</text>
</comment>
<dbReference type="Proteomes" id="UP000318413">
    <property type="component" value="Unassembled WGS sequence"/>
</dbReference>
<dbReference type="InterPro" id="IPR016071">
    <property type="entry name" value="Staphylococal_nuclease_OB-fold"/>
</dbReference>
<evidence type="ECO:0000313" key="3">
    <source>
        <dbReference type="Proteomes" id="UP000318413"/>
    </source>
</evidence>
<evidence type="ECO:0000259" key="1">
    <source>
        <dbReference type="PROSITE" id="PS50830"/>
    </source>
</evidence>
<dbReference type="EMBL" id="RCZK01000004">
    <property type="protein sequence ID" value="TPG13141.1"/>
    <property type="molecule type" value="Genomic_DNA"/>
</dbReference>
<proteinExistence type="predicted"/>
<dbReference type="RefSeq" id="WP_140869800.1">
    <property type="nucleotide sequence ID" value="NZ_RCZK01000004.1"/>
</dbReference>
<organism evidence="2 3">
    <name type="scientific">Sphingomonas oligophenolica</name>
    <dbReference type="NCBI Taxonomy" id="301154"/>
    <lineage>
        <taxon>Bacteria</taxon>
        <taxon>Pseudomonadati</taxon>
        <taxon>Pseudomonadota</taxon>
        <taxon>Alphaproteobacteria</taxon>
        <taxon>Sphingomonadales</taxon>
        <taxon>Sphingomonadaceae</taxon>
        <taxon>Sphingomonas</taxon>
    </lineage>
</organism>
<reference evidence="2 3" key="1">
    <citation type="journal article" date="2019" name="Environ. Microbiol.">
        <title>Species interactions and distinct microbial communities in high Arctic permafrost affected cryosols are associated with the CH4 and CO2 gas fluxes.</title>
        <authorList>
            <person name="Altshuler I."/>
            <person name="Hamel J."/>
            <person name="Turney S."/>
            <person name="Magnuson E."/>
            <person name="Levesque R."/>
            <person name="Greer C."/>
            <person name="Whyte L.G."/>
        </authorList>
    </citation>
    <scope>NUCLEOTIDE SEQUENCE [LARGE SCALE GENOMIC DNA]</scope>
    <source>
        <strain evidence="2 3">S5.1</strain>
    </source>
</reference>
<dbReference type="SUPFAM" id="SSF50199">
    <property type="entry name" value="Staphylococcal nuclease"/>
    <property type="match status" value="1"/>
</dbReference>
<dbReference type="Gene3D" id="2.40.50.90">
    <property type="match status" value="1"/>
</dbReference>
<dbReference type="InterPro" id="IPR035437">
    <property type="entry name" value="SNase_OB-fold_sf"/>
</dbReference>
<protein>
    <submittedName>
        <fullName evidence="2">Thermonuclease family protein</fullName>
    </submittedName>
</protein>
<sequence length="186" mass="20042">MVHPRDLVSPPSRFRSRRRYRRAGWGVSAGELRLVVLAGVAIGLAVPGADWWRGAAPVSIVSTAGTADAAGVVRSFGQCHTGGGIDCVVDGDTFWIDGEKIRVADIDAPETHPSRCAEEARLGNAATDRLQALLNAGPVTLMSVDRDTDRYGRKLRVVERGGVSLGDMLVNEGLARPWEGRRQPWC</sequence>
<dbReference type="Pfam" id="PF00565">
    <property type="entry name" value="SNase"/>
    <property type="match status" value="1"/>
</dbReference>